<feature type="domain" description="SWIM-type" evidence="2">
    <location>
        <begin position="77"/>
        <end position="115"/>
    </location>
</feature>
<dbReference type="PANTHER" id="PTHR38133:SF1">
    <property type="entry name" value="SLR1429 PROTEIN"/>
    <property type="match status" value="1"/>
</dbReference>
<comment type="caution">
    <text evidence="3">The sequence shown here is derived from an EMBL/GenBank/DDBJ whole genome shotgun (WGS) entry which is preliminary data.</text>
</comment>
<dbReference type="PROSITE" id="PS50966">
    <property type="entry name" value="ZF_SWIM"/>
    <property type="match status" value="1"/>
</dbReference>
<keyword evidence="1" id="KW-0862">Zinc</keyword>
<reference evidence="3 4" key="1">
    <citation type="submission" date="2019-03" db="EMBL/GenBank/DDBJ databases">
        <title>Lake Tanganyika Metagenome-Assembled Genomes (MAGs).</title>
        <authorList>
            <person name="Tran P."/>
        </authorList>
    </citation>
    <scope>NUCLEOTIDE SEQUENCE [LARGE SCALE GENOMIC DNA]</scope>
    <source>
        <strain evidence="3">K_DeepCast_65m_m2_236</strain>
    </source>
</reference>
<dbReference type="Pfam" id="PF04434">
    <property type="entry name" value="SWIM"/>
    <property type="match status" value="1"/>
</dbReference>
<feature type="non-terminal residue" evidence="3">
    <location>
        <position position="1"/>
    </location>
</feature>
<keyword evidence="1" id="KW-0863">Zinc-finger</keyword>
<dbReference type="InterPro" id="IPR007527">
    <property type="entry name" value="Znf_SWIM"/>
</dbReference>
<sequence length="249" mass="27489">AEYARAGAVTELYMDEDGVVRAEVQGSMPQPYGVELSLQHLSEEAWEAVLYDMSQNALLAAQLLAGEMPQDIEEVFFNVGVTLFPYDGQEIYADCDCPDQVNPCKHIAAVFYTLAQEFDRDPFLIFRFRGRSREQVAAYLRALRAESETVEEEESLEVDIAALPLDQTLEAFWRVGEGLEAIRLSIAPPVTPGAVLLRLGQPNGWDGARGFIFTMAPYFQALSERALQAAFAEGAEAPKPAVEATTESE</sequence>
<dbReference type="AlphaFoldDB" id="A0A937X6J3"/>
<accession>A0A937X6J3</accession>
<protein>
    <submittedName>
        <fullName evidence="3">SWIM zinc finger family protein</fullName>
    </submittedName>
</protein>
<gene>
    <name evidence="3" type="ORF">FJZ00_08905</name>
</gene>
<dbReference type="GO" id="GO:0008270">
    <property type="term" value="F:zinc ion binding"/>
    <property type="evidence" value="ECO:0007669"/>
    <property type="project" value="UniProtKB-KW"/>
</dbReference>
<name>A0A937X6J3_9BACT</name>
<dbReference type="EMBL" id="VGJX01000506">
    <property type="protein sequence ID" value="MBM3275260.1"/>
    <property type="molecule type" value="Genomic_DNA"/>
</dbReference>
<organism evidence="3 4">
    <name type="scientific">Candidatus Tanganyikabacteria bacterium</name>
    <dbReference type="NCBI Taxonomy" id="2961651"/>
    <lineage>
        <taxon>Bacteria</taxon>
        <taxon>Bacillati</taxon>
        <taxon>Candidatus Sericytochromatia</taxon>
        <taxon>Candidatus Tanganyikabacteria</taxon>
    </lineage>
</organism>
<evidence type="ECO:0000313" key="3">
    <source>
        <dbReference type="EMBL" id="MBM3275260.1"/>
    </source>
</evidence>
<keyword evidence="1" id="KW-0479">Metal-binding</keyword>
<dbReference type="Proteomes" id="UP000703893">
    <property type="component" value="Unassembled WGS sequence"/>
</dbReference>
<evidence type="ECO:0000313" key="4">
    <source>
        <dbReference type="Proteomes" id="UP000703893"/>
    </source>
</evidence>
<proteinExistence type="predicted"/>
<evidence type="ECO:0000259" key="2">
    <source>
        <dbReference type="PROSITE" id="PS50966"/>
    </source>
</evidence>
<evidence type="ECO:0000256" key="1">
    <source>
        <dbReference type="PROSITE-ProRule" id="PRU00325"/>
    </source>
</evidence>
<dbReference type="PANTHER" id="PTHR38133">
    <property type="entry name" value="SLR1429 PROTEIN"/>
    <property type="match status" value="1"/>
</dbReference>